<name>C6HYV4_9BACT</name>
<feature type="modified residue" description="2-(S-cysteinyl)pyruvic acid O-phosphothioketal" evidence="12">
    <location>
        <position position="132"/>
    </location>
</feature>
<dbReference type="NCBIfam" id="TIGR01072">
    <property type="entry name" value="murA"/>
    <property type="match status" value="1"/>
</dbReference>
<evidence type="ECO:0000313" key="14">
    <source>
        <dbReference type="EMBL" id="EES52389.1"/>
    </source>
</evidence>
<evidence type="ECO:0000256" key="10">
    <source>
        <dbReference type="ARBA" id="ARBA00038367"/>
    </source>
</evidence>
<dbReference type="NCBIfam" id="NF006873">
    <property type="entry name" value="PRK09369.1"/>
    <property type="match status" value="1"/>
</dbReference>
<keyword evidence="6 12" id="KW-0133">Cell shape</keyword>
<dbReference type="GO" id="GO:0009252">
    <property type="term" value="P:peptidoglycan biosynthetic process"/>
    <property type="evidence" value="ECO:0007669"/>
    <property type="project" value="UniProtKB-UniRule"/>
</dbReference>
<dbReference type="CDD" id="cd01555">
    <property type="entry name" value="UdpNAET"/>
    <property type="match status" value="1"/>
</dbReference>
<dbReference type="EC" id="2.5.1.7" evidence="12"/>
<dbReference type="InterPro" id="IPR050068">
    <property type="entry name" value="MurA_subfamily"/>
</dbReference>
<feature type="domain" description="Enolpyruvate transferase" evidence="13">
    <location>
        <begin position="8"/>
        <end position="421"/>
    </location>
</feature>
<dbReference type="PANTHER" id="PTHR43783:SF1">
    <property type="entry name" value="UDP-N-ACETYLGLUCOSAMINE 1-CARBOXYVINYLTRANSFERASE"/>
    <property type="match status" value="1"/>
</dbReference>
<comment type="function">
    <text evidence="12">Cell wall formation. Adds enolpyruvyl to UDP-N-acetylglucosamine.</text>
</comment>
<comment type="similarity">
    <text evidence="10 12">Belongs to the EPSP synthase family. MurA subfamily.</text>
</comment>
<gene>
    <name evidence="12" type="primary">murA</name>
    <name evidence="14" type="ORF">UBAL3_94240186</name>
</gene>
<sequence length="436" mass="46934">MDAFRIVGGHPLRGTVRISGSKNAALPILFSSLLGGSFSLSNVPCLRDVKTTLLLLEQLGLKISVRPEPLAESKGFDHNEPIWSDLLEISEGTTSPFEAPYDLVRTMRASVLCLGPLLARRKRARVSLPGGCLIGARPIDMHLKAFERMGARITIHHGYIDAETDGLEGSEISLPYPTVTGTENIMMAAVLARGTTTITNAAEEPEIVDLANFLVARGARITGAGTSTIRIVGVERLDPVHYSVMFDRIEAGTFLVAAALLGEEVTIREVESSPLSSILDVLKAMGAEAEIHTGAITLGAIRRPRGLSLRTLPYPGFPTDMQAQILPLMAIAEGPSSVVETVFENRFTHVMEMNRMGANIEIHGSQAMVRGGSRLEGAAVMASDLRASAGLVLAGLIAEGETEVRRVYHIDRGYEAIEKKLEALGARIKRIQEDSP</sequence>
<dbReference type="Proteomes" id="UP000009374">
    <property type="component" value="Unassembled WGS sequence"/>
</dbReference>
<dbReference type="PANTHER" id="PTHR43783">
    <property type="entry name" value="UDP-N-ACETYLGLUCOSAMINE 1-CARBOXYVINYLTRANSFERASE"/>
    <property type="match status" value="1"/>
</dbReference>
<keyword evidence="9 12" id="KW-0961">Cell wall biogenesis/degradation</keyword>
<evidence type="ECO:0000256" key="4">
    <source>
        <dbReference type="ARBA" id="ARBA00022618"/>
    </source>
</evidence>
<evidence type="ECO:0000256" key="7">
    <source>
        <dbReference type="ARBA" id="ARBA00022984"/>
    </source>
</evidence>
<dbReference type="EMBL" id="GG693878">
    <property type="protein sequence ID" value="EES52389.1"/>
    <property type="molecule type" value="Genomic_DNA"/>
</dbReference>
<feature type="binding site" evidence="12">
    <location>
        <position position="342"/>
    </location>
    <ligand>
        <name>UDP-N-acetyl-alpha-D-glucosamine</name>
        <dbReference type="ChEBI" id="CHEBI:57705"/>
    </ligand>
</feature>
<dbReference type="GO" id="GO:0008360">
    <property type="term" value="P:regulation of cell shape"/>
    <property type="evidence" value="ECO:0007669"/>
    <property type="project" value="UniProtKB-KW"/>
</dbReference>
<keyword evidence="12" id="KW-0670">Pyruvate</keyword>
<evidence type="ECO:0000256" key="8">
    <source>
        <dbReference type="ARBA" id="ARBA00023306"/>
    </source>
</evidence>
<accession>C6HYV4</accession>
<dbReference type="InterPro" id="IPR001986">
    <property type="entry name" value="Enolpyruvate_Tfrase_dom"/>
</dbReference>
<feature type="binding site" evidence="12">
    <location>
        <position position="320"/>
    </location>
    <ligand>
        <name>UDP-N-acetyl-alpha-D-glucosamine</name>
        <dbReference type="ChEBI" id="CHEBI:57705"/>
    </ligand>
</feature>
<keyword evidence="5 12" id="KW-0808">Transferase</keyword>
<keyword evidence="7 12" id="KW-0573">Peptidoglycan synthesis</keyword>
<dbReference type="GO" id="GO:0071555">
    <property type="term" value="P:cell wall organization"/>
    <property type="evidence" value="ECO:0007669"/>
    <property type="project" value="UniProtKB-KW"/>
</dbReference>
<keyword evidence="3 12" id="KW-0963">Cytoplasm</keyword>
<evidence type="ECO:0000256" key="5">
    <source>
        <dbReference type="ARBA" id="ARBA00022679"/>
    </source>
</evidence>
<dbReference type="AlphaFoldDB" id="C6HYV4"/>
<comment type="pathway">
    <text evidence="2 12">Cell wall biogenesis; peptidoglycan biosynthesis.</text>
</comment>
<comment type="subcellular location">
    <subcellularLocation>
        <location evidence="1 12">Cytoplasm</location>
    </subcellularLocation>
</comment>
<dbReference type="HAMAP" id="MF_00111">
    <property type="entry name" value="MurA"/>
    <property type="match status" value="1"/>
</dbReference>
<evidence type="ECO:0000256" key="12">
    <source>
        <dbReference type="HAMAP-Rule" id="MF_00111"/>
    </source>
</evidence>
<evidence type="ECO:0000256" key="1">
    <source>
        <dbReference type="ARBA" id="ARBA00004496"/>
    </source>
</evidence>
<protein>
    <recommendedName>
        <fullName evidence="12">UDP-N-acetylglucosamine 1-carboxyvinyltransferase</fullName>
        <ecNumber evidence="12">2.5.1.7</ecNumber>
    </recommendedName>
    <alternativeName>
        <fullName evidence="12">Enoylpyruvate transferase</fullName>
    </alternativeName>
    <alternativeName>
        <fullName evidence="12">UDP-N-acetylglucosamine enolpyruvyl transferase</fullName>
        <shortName evidence="12">EPT</shortName>
    </alternativeName>
</protein>
<dbReference type="SUPFAM" id="SSF55205">
    <property type="entry name" value="EPT/RTPC-like"/>
    <property type="match status" value="1"/>
</dbReference>
<dbReference type="InterPro" id="IPR036968">
    <property type="entry name" value="Enolpyruvate_Tfrase_sf"/>
</dbReference>
<feature type="binding site" evidence="12">
    <location>
        <position position="108"/>
    </location>
    <ligand>
        <name>UDP-N-acetyl-alpha-D-glucosamine</name>
        <dbReference type="ChEBI" id="CHEBI:57705"/>
    </ligand>
</feature>
<dbReference type="GO" id="GO:0019277">
    <property type="term" value="P:UDP-N-acetylgalactosamine biosynthetic process"/>
    <property type="evidence" value="ECO:0007669"/>
    <property type="project" value="InterPro"/>
</dbReference>
<reference evidence="14 15" key="1">
    <citation type="journal article" date="2009" name="Appl. Environ. Microbiol.">
        <title>Community genomic and proteomic analyses of chemoautotrophic iron-oxidizing "Leptospirillum rubarum" (Group II) and "Leptospirillum ferrodiazotrophum" (Group III) bacteria in acid mine drainage biofilms.</title>
        <authorList>
            <person name="Goltsman D.S."/>
            <person name="Denef V.J."/>
            <person name="Singer S.W."/>
            <person name="VerBerkmoes N.C."/>
            <person name="Lefsrud M."/>
            <person name="Mueller R.S."/>
            <person name="Dick G.J."/>
            <person name="Sun C.L."/>
            <person name="Wheeler K.E."/>
            <person name="Zemla A."/>
            <person name="Baker B.J."/>
            <person name="Hauser L."/>
            <person name="Land M."/>
            <person name="Shah M.B."/>
            <person name="Thelen M.P."/>
            <person name="Hettich R.L."/>
            <person name="Banfield J.F."/>
        </authorList>
    </citation>
    <scope>NUCLEOTIDE SEQUENCE [LARGE SCALE GENOMIC DNA]</scope>
</reference>
<organism evidence="14 15">
    <name type="scientific">Leptospirillum ferrodiazotrophum</name>
    <dbReference type="NCBI Taxonomy" id="412449"/>
    <lineage>
        <taxon>Bacteria</taxon>
        <taxon>Pseudomonadati</taxon>
        <taxon>Nitrospirota</taxon>
        <taxon>Nitrospiria</taxon>
        <taxon>Nitrospirales</taxon>
        <taxon>Nitrospiraceae</taxon>
        <taxon>Leptospirillum</taxon>
    </lineage>
</organism>
<comment type="caution">
    <text evidence="12">Lacks conserved residue(s) required for the propagation of feature annotation.</text>
</comment>
<evidence type="ECO:0000256" key="9">
    <source>
        <dbReference type="ARBA" id="ARBA00023316"/>
    </source>
</evidence>
<dbReference type="InterPro" id="IPR013792">
    <property type="entry name" value="RNA3'P_cycl/enolpyr_Trfase_a/b"/>
</dbReference>
<proteinExistence type="inferred from homology"/>
<evidence type="ECO:0000256" key="6">
    <source>
        <dbReference type="ARBA" id="ARBA00022960"/>
    </source>
</evidence>
<comment type="catalytic activity">
    <reaction evidence="11 12">
        <text>phosphoenolpyruvate + UDP-N-acetyl-alpha-D-glucosamine = UDP-N-acetyl-3-O-(1-carboxyvinyl)-alpha-D-glucosamine + phosphate</text>
        <dbReference type="Rhea" id="RHEA:18681"/>
        <dbReference type="ChEBI" id="CHEBI:43474"/>
        <dbReference type="ChEBI" id="CHEBI:57705"/>
        <dbReference type="ChEBI" id="CHEBI:58702"/>
        <dbReference type="ChEBI" id="CHEBI:68483"/>
        <dbReference type="EC" id="2.5.1.7"/>
    </reaction>
</comment>
<feature type="active site" description="Proton donor" evidence="12">
    <location>
        <position position="132"/>
    </location>
</feature>
<dbReference type="GO" id="GO:0005737">
    <property type="term" value="C:cytoplasm"/>
    <property type="evidence" value="ECO:0007669"/>
    <property type="project" value="UniProtKB-SubCell"/>
</dbReference>
<dbReference type="Gene3D" id="3.65.10.10">
    <property type="entry name" value="Enolpyruvate transferase domain"/>
    <property type="match status" value="2"/>
</dbReference>
<evidence type="ECO:0000256" key="11">
    <source>
        <dbReference type="ARBA" id="ARBA00047527"/>
    </source>
</evidence>
<keyword evidence="4 12" id="KW-0132">Cell division</keyword>
<dbReference type="GO" id="GO:0051301">
    <property type="term" value="P:cell division"/>
    <property type="evidence" value="ECO:0007669"/>
    <property type="project" value="UniProtKB-KW"/>
</dbReference>
<dbReference type="UniPathway" id="UPA00219"/>
<dbReference type="GO" id="GO:0008760">
    <property type="term" value="F:UDP-N-acetylglucosamine 1-carboxyvinyltransferase activity"/>
    <property type="evidence" value="ECO:0007669"/>
    <property type="project" value="UniProtKB-UniRule"/>
</dbReference>
<evidence type="ECO:0000256" key="3">
    <source>
        <dbReference type="ARBA" id="ARBA00022490"/>
    </source>
</evidence>
<keyword evidence="8 12" id="KW-0131">Cell cycle</keyword>
<evidence type="ECO:0000256" key="2">
    <source>
        <dbReference type="ARBA" id="ARBA00004752"/>
    </source>
</evidence>
<evidence type="ECO:0000259" key="13">
    <source>
        <dbReference type="Pfam" id="PF00275"/>
    </source>
</evidence>
<dbReference type="InterPro" id="IPR005750">
    <property type="entry name" value="UDP_GlcNAc_COvinyl_MurA"/>
</dbReference>
<evidence type="ECO:0000313" key="15">
    <source>
        <dbReference type="Proteomes" id="UP000009374"/>
    </source>
</evidence>
<dbReference type="Pfam" id="PF00275">
    <property type="entry name" value="EPSP_synthase"/>
    <property type="match status" value="1"/>
</dbReference>
<keyword evidence="15" id="KW-1185">Reference proteome</keyword>
<feature type="binding site" evidence="12">
    <location>
        <begin position="22"/>
        <end position="23"/>
    </location>
    <ligand>
        <name>phosphoenolpyruvate</name>
        <dbReference type="ChEBI" id="CHEBI:58702"/>
    </ligand>
</feature>